<dbReference type="InterPro" id="IPR000600">
    <property type="entry name" value="ROK"/>
</dbReference>
<sequence>MVSEITTEKTTDPDDAAAQRPGCGPRRPIRGSEDQWGVPLRQQIFESVRAEGTLSRVEVARILRVSPGSVTAATTDLIGAGYLEEVALPRAVETVSRGRPPVALAVCPGAVLVAGIKMSEVGHSAVLHDFAGGMIADVTLPGHPRPMETPETLETIAHLLDRVLAKAGRHRSEVQALGLGLPGFIDGETGTALWSSLLAEPNLALADRASQHLGLPVKIDNDANLLTLAELWFGDGRDMSNFAVVTIEHGVGMGLVLNNRLYRGARGLGTELGHTKVQLDGALCRCGQRGCLEAYVADYALVREASTALDWAPGGPMDSNAMLTQLYENAKSGHAASRSIFRRAGRYLALGLANVVNLFDPERIILSGARMEYDYLYADEVLSDLAQAAIRVDRPTPRVEIHAWGDMIWARGAAALALSHVTAERLGTPGALEDA</sequence>
<dbReference type="RefSeq" id="WP_114510572.1">
    <property type="nucleotide sequence ID" value="NZ_QPMK01000005.1"/>
</dbReference>
<protein>
    <submittedName>
        <fullName evidence="3">ROK family protein</fullName>
    </submittedName>
</protein>
<feature type="region of interest" description="Disordered" evidence="2">
    <location>
        <begin position="1"/>
        <end position="33"/>
    </location>
</feature>
<evidence type="ECO:0000256" key="1">
    <source>
        <dbReference type="ARBA" id="ARBA00006479"/>
    </source>
</evidence>
<organism evidence="3 4">
    <name type="scientific">Thalassococcus profundi</name>
    <dbReference type="NCBI Taxonomy" id="2282382"/>
    <lineage>
        <taxon>Bacteria</taxon>
        <taxon>Pseudomonadati</taxon>
        <taxon>Pseudomonadota</taxon>
        <taxon>Alphaproteobacteria</taxon>
        <taxon>Rhodobacterales</taxon>
        <taxon>Roseobacteraceae</taxon>
        <taxon>Thalassococcus</taxon>
    </lineage>
</organism>
<dbReference type="Proteomes" id="UP000253977">
    <property type="component" value="Unassembled WGS sequence"/>
</dbReference>
<feature type="compositionally biased region" description="Basic and acidic residues" evidence="2">
    <location>
        <begin position="1"/>
        <end position="12"/>
    </location>
</feature>
<comment type="caution">
    <text evidence="3">The sequence shown here is derived from an EMBL/GenBank/DDBJ whole genome shotgun (WGS) entry which is preliminary data.</text>
</comment>
<dbReference type="PANTHER" id="PTHR18964">
    <property type="entry name" value="ROK (REPRESSOR, ORF, KINASE) FAMILY"/>
    <property type="match status" value="1"/>
</dbReference>
<comment type="similarity">
    <text evidence="1">Belongs to the ROK (NagC/XylR) family.</text>
</comment>
<proteinExistence type="inferred from homology"/>
<dbReference type="OrthoDB" id="9810372at2"/>
<dbReference type="CDD" id="cd24073">
    <property type="entry name" value="ASKHA_ATPase_ROK_CYANR"/>
    <property type="match status" value="1"/>
</dbReference>
<dbReference type="SUPFAM" id="SSF46785">
    <property type="entry name" value="Winged helix' DNA-binding domain"/>
    <property type="match status" value="1"/>
</dbReference>
<dbReference type="EMBL" id="QPMK01000005">
    <property type="protein sequence ID" value="RDD66522.1"/>
    <property type="molecule type" value="Genomic_DNA"/>
</dbReference>
<dbReference type="InterPro" id="IPR043129">
    <property type="entry name" value="ATPase_NBD"/>
</dbReference>
<dbReference type="PROSITE" id="PS01125">
    <property type="entry name" value="ROK"/>
    <property type="match status" value="1"/>
</dbReference>
<dbReference type="InterPro" id="IPR036388">
    <property type="entry name" value="WH-like_DNA-bd_sf"/>
</dbReference>
<reference evidence="3 4" key="1">
    <citation type="submission" date="2018-07" db="EMBL/GenBank/DDBJ databases">
        <title>Thalassococcus profundi sp. nov., a marine bacterium isolated from deep seawater of Okinawa Trough.</title>
        <authorList>
            <person name="Yu M."/>
        </authorList>
    </citation>
    <scope>NUCLEOTIDE SEQUENCE [LARGE SCALE GENOMIC DNA]</scope>
    <source>
        <strain evidence="3 4">WRAS1</strain>
    </source>
</reference>
<dbReference type="PANTHER" id="PTHR18964:SF149">
    <property type="entry name" value="BIFUNCTIONAL UDP-N-ACETYLGLUCOSAMINE 2-EPIMERASE_N-ACETYLMANNOSAMINE KINASE"/>
    <property type="match status" value="1"/>
</dbReference>
<accession>A0A369TNT7</accession>
<evidence type="ECO:0000313" key="4">
    <source>
        <dbReference type="Proteomes" id="UP000253977"/>
    </source>
</evidence>
<gene>
    <name evidence="3" type="ORF">DU478_08725</name>
</gene>
<keyword evidence="4" id="KW-1185">Reference proteome</keyword>
<evidence type="ECO:0000313" key="3">
    <source>
        <dbReference type="EMBL" id="RDD66522.1"/>
    </source>
</evidence>
<dbReference type="AlphaFoldDB" id="A0A369TNT7"/>
<dbReference type="InterPro" id="IPR036390">
    <property type="entry name" value="WH_DNA-bd_sf"/>
</dbReference>
<dbReference type="Pfam" id="PF00480">
    <property type="entry name" value="ROK"/>
    <property type="match status" value="1"/>
</dbReference>
<evidence type="ECO:0000256" key="2">
    <source>
        <dbReference type="SAM" id="MobiDB-lite"/>
    </source>
</evidence>
<name>A0A369TNT7_9RHOB</name>
<dbReference type="InterPro" id="IPR049874">
    <property type="entry name" value="ROK_cs"/>
</dbReference>
<dbReference type="SUPFAM" id="SSF53067">
    <property type="entry name" value="Actin-like ATPase domain"/>
    <property type="match status" value="1"/>
</dbReference>
<dbReference type="Gene3D" id="3.30.420.40">
    <property type="match status" value="2"/>
</dbReference>
<dbReference type="Gene3D" id="1.10.10.10">
    <property type="entry name" value="Winged helix-like DNA-binding domain superfamily/Winged helix DNA-binding domain"/>
    <property type="match status" value="1"/>
</dbReference>